<evidence type="ECO:0000256" key="6">
    <source>
        <dbReference type="ARBA" id="ARBA00022556"/>
    </source>
</evidence>
<comment type="catalytic activity">
    <reaction evidence="11">
        <text>a UDP-3-O-[(3R)-3-hydroxyacyl]-N-acetyl-alpha-D-glucosamine + H2O = a UDP-3-O-[(3R)-3-hydroxyacyl]-alpha-D-glucosamine + acetate</text>
        <dbReference type="Rhea" id="RHEA:67816"/>
        <dbReference type="ChEBI" id="CHEBI:15377"/>
        <dbReference type="ChEBI" id="CHEBI:30089"/>
        <dbReference type="ChEBI" id="CHEBI:137740"/>
        <dbReference type="ChEBI" id="CHEBI:173225"/>
        <dbReference type="EC" id="3.5.1.108"/>
    </reaction>
</comment>
<evidence type="ECO:0000256" key="9">
    <source>
        <dbReference type="ARBA" id="ARBA00022833"/>
    </source>
</evidence>
<evidence type="ECO:0000256" key="2">
    <source>
        <dbReference type="ARBA" id="ARBA00002923"/>
    </source>
</evidence>
<dbReference type="EMBL" id="CP121689">
    <property type="protein sequence ID" value="WZL75658.1"/>
    <property type="molecule type" value="Genomic_DNA"/>
</dbReference>
<evidence type="ECO:0000313" key="13">
    <source>
        <dbReference type="Proteomes" id="UP001461341"/>
    </source>
</evidence>
<evidence type="ECO:0000256" key="7">
    <source>
        <dbReference type="ARBA" id="ARBA00022723"/>
    </source>
</evidence>
<dbReference type="InterPro" id="IPR004463">
    <property type="entry name" value="UDP-acyl_GlcNac_deAcase"/>
</dbReference>
<dbReference type="SUPFAM" id="SSF54211">
    <property type="entry name" value="Ribosomal protein S5 domain 2-like"/>
    <property type="match status" value="2"/>
</dbReference>
<dbReference type="InterPro" id="IPR020568">
    <property type="entry name" value="Ribosomal_Su5_D2-typ_SF"/>
</dbReference>
<sequence length="288" mass="32445">MNEAWHFQRTIAQPFEVQGKGLHSGEETRVKVFPGKVSQGIVFRVYSSCGETVIPASLQWLSPFPRSTSLMREGVELKTVEHFLAACYLMGIDNLEVLVWGNELPAGDTSSRIWVEKFGRAGIIVQDARSPFFEIRRFLQVGDGQNYILAFPAQKMQVFYFLDAVEHSRFAQFVTFSEEDPFLELAASRTFAFHFELPYLKASGLGKGAQDWAIIFDAQGCPSLPLRSPGEPALHKVLDFLGDLFLLQVRIRGCFFAVRSGHSLNREMAKLLSEEMAANSEYSSYCLH</sequence>
<keyword evidence="7" id="KW-0479">Metal-binding</keyword>
<evidence type="ECO:0000256" key="8">
    <source>
        <dbReference type="ARBA" id="ARBA00022801"/>
    </source>
</evidence>
<dbReference type="Proteomes" id="UP001461341">
    <property type="component" value="Chromosome"/>
</dbReference>
<evidence type="ECO:0000256" key="11">
    <source>
        <dbReference type="ARBA" id="ARBA00024535"/>
    </source>
</evidence>
<dbReference type="RefSeq" id="WP_369017808.1">
    <property type="nucleotide sequence ID" value="NZ_CP121689.1"/>
</dbReference>
<evidence type="ECO:0000256" key="10">
    <source>
        <dbReference type="ARBA" id="ARBA00023098"/>
    </source>
</evidence>
<gene>
    <name evidence="12" type="ORF">QBE54_08685</name>
</gene>
<dbReference type="InterPro" id="IPR011334">
    <property type="entry name" value="UDP-acyl_GlcNac_deAcase_C"/>
</dbReference>
<keyword evidence="10" id="KW-0443">Lipid metabolism</keyword>
<evidence type="ECO:0000256" key="4">
    <source>
        <dbReference type="ARBA" id="ARBA00012745"/>
    </source>
</evidence>
<comment type="cofactor">
    <cofactor evidence="1">
        <name>Zn(2+)</name>
        <dbReference type="ChEBI" id="CHEBI:29105"/>
    </cofactor>
</comment>
<dbReference type="Gene3D" id="3.30.230.20">
    <property type="entry name" value="lpxc deacetylase, domain 1"/>
    <property type="match status" value="1"/>
</dbReference>
<comment type="pathway">
    <text evidence="3">Glycolipid biosynthesis; lipid IV(A) biosynthesis; lipid IV(A) from (3R)-3-hydroxytetradecanoyl-[acyl-carrier-protein] and UDP-N-acetyl-alpha-D-glucosamine: step 2/6.</text>
</comment>
<keyword evidence="5" id="KW-0444">Lipid biosynthesis</keyword>
<reference evidence="12 13" key="1">
    <citation type="submission" date="2023-03" db="EMBL/GenBank/DDBJ databases">
        <title>Novel Species.</title>
        <authorList>
            <person name="Ma S."/>
        </authorList>
    </citation>
    <scope>NUCLEOTIDE SEQUENCE [LARGE SCALE GENOMIC DNA]</scope>
    <source>
        <strain evidence="12 13">B11</strain>
    </source>
</reference>
<evidence type="ECO:0000256" key="5">
    <source>
        <dbReference type="ARBA" id="ARBA00022516"/>
    </source>
</evidence>
<dbReference type="PANTHER" id="PTHR33694">
    <property type="entry name" value="UDP-3-O-ACYL-N-ACETYLGLUCOSAMINE DEACETYLASE 1, MITOCHONDRIAL-RELATED"/>
    <property type="match status" value="1"/>
</dbReference>
<dbReference type="InterPro" id="IPR015870">
    <property type="entry name" value="UDP-acyl_N-AcGlcN_deAcase_N"/>
</dbReference>
<name>A0ABZ2YBI3_9BACT</name>
<evidence type="ECO:0000256" key="3">
    <source>
        <dbReference type="ARBA" id="ARBA00005002"/>
    </source>
</evidence>
<keyword evidence="8 12" id="KW-0378">Hydrolase</keyword>
<organism evidence="12 13">
    <name type="scientific">Thermatribacter velox</name>
    <dbReference type="NCBI Taxonomy" id="3039681"/>
    <lineage>
        <taxon>Bacteria</taxon>
        <taxon>Pseudomonadati</taxon>
        <taxon>Atribacterota</taxon>
        <taxon>Atribacteria</taxon>
        <taxon>Atribacterales</taxon>
        <taxon>Thermatribacteraceae</taxon>
        <taxon>Thermatribacter</taxon>
    </lineage>
</organism>
<keyword evidence="6" id="KW-0441">Lipid A biosynthesis</keyword>
<dbReference type="GO" id="GO:0103117">
    <property type="term" value="F:UDP-3-O-acyl-N-acetylglucosamine deacetylase activity"/>
    <property type="evidence" value="ECO:0007669"/>
    <property type="project" value="UniProtKB-EC"/>
</dbReference>
<dbReference type="EC" id="3.5.1.108" evidence="4"/>
<comment type="function">
    <text evidence="2">Catalyzes the hydrolysis of UDP-3-O-myristoyl-N-acetylglucosamine to form UDP-3-O-myristoylglucosamine and acetate, the committed step in lipid A biosynthesis.</text>
</comment>
<accession>A0ABZ2YBI3</accession>
<keyword evidence="9" id="KW-0862">Zinc</keyword>
<evidence type="ECO:0000256" key="1">
    <source>
        <dbReference type="ARBA" id="ARBA00001947"/>
    </source>
</evidence>
<dbReference type="Pfam" id="PF03331">
    <property type="entry name" value="LpxC"/>
    <property type="match status" value="1"/>
</dbReference>
<evidence type="ECO:0000313" key="12">
    <source>
        <dbReference type="EMBL" id="WZL75658.1"/>
    </source>
</evidence>
<dbReference type="PANTHER" id="PTHR33694:SF1">
    <property type="entry name" value="UDP-3-O-ACYL-N-ACETYLGLUCOSAMINE DEACETYLASE 1, MITOCHONDRIAL-RELATED"/>
    <property type="match status" value="1"/>
</dbReference>
<protein>
    <recommendedName>
        <fullName evidence="4">UDP-3-O-acyl-N-acetylglucosamine deacetylase</fullName>
        <ecNumber evidence="4">3.5.1.108</ecNumber>
    </recommendedName>
</protein>
<dbReference type="Gene3D" id="3.30.1700.10">
    <property type="entry name" value="lpxc deacetylase, domain 2"/>
    <property type="match status" value="1"/>
</dbReference>
<proteinExistence type="predicted"/>
<keyword evidence="13" id="KW-1185">Reference proteome</keyword>